<feature type="compositionally biased region" description="Basic and acidic residues" evidence="1">
    <location>
        <begin position="1420"/>
        <end position="1468"/>
    </location>
</feature>
<feature type="region of interest" description="Disordered" evidence="1">
    <location>
        <begin position="975"/>
        <end position="1015"/>
    </location>
</feature>
<reference evidence="2 3" key="1">
    <citation type="submission" date="2020-11" db="EMBL/GenBank/DDBJ databases">
        <authorList>
            <person name="Wallbank WR R."/>
            <person name="Pardo Diaz C."/>
            <person name="Kozak K."/>
            <person name="Martin S."/>
            <person name="Jiggins C."/>
            <person name="Moest M."/>
            <person name="Warren A I."/>
            <person name="Generalovic N T."/>
            <person name="Byers J.R.P. K."/>
            <person name="Montejo-Kovacevich G."/>
            <person name="Yen C E."/>
        </authorList>
    </citation>
    <scope>NUCLEOTIDE SEQUENCE [LARGE SCALE GENOMIC DNA]</scope>
</reference>
<feature type="region of interest" description="Disordered" evidence="1">
    <location>
        <begin position="1522"/>
        <end position="1541"/>
    </location>
</feature>
<organism evidence="2 3">
    <name type="scientific">Hermetia illucens</name>
    <name type="common">Black soldier fly</name>
    <dbReference type="NCBI Taxonomy" id="343691"/>
    <lineage>
        <taxon>Eukaryota</taxon>
        <taxon>Metazoa</taxon>
        <taxon>Ecdysozoa</taxon>
        <taxon>Arthropoda</taxon>
        <taxon>Hexapoda</taxon>
        <taxon>Insecta</taxon>
        <taxon>Pterygota</taxon>
        <taxon>Neoptera</taxon>
        <taxon>Endopterygota</taxon>
        <taxon>Diptera</taxon>
        <taxon>Brachycera</taxon>
        <taxon>Stratiomyomorpha</taxon>
        <taxon>Stratiomyidae</taxon>
        <taxon>Hermetiinae</taxon>
        <taxon>Hermetia</taxon>
    </lineage>
</organism>
<dbReference type="FunCoup" id="A0A7R8V0N2">
    <property type="interactions" value="213"/>
</dbReference>
<feature type="compositionally biased region" description="Polar residues" evidence="1">
    <location>
        <begin position="1151"/>
        <end position="1161"/>
    </location>
</feature>
<feature type="region of interest" description="Disordered" evidence="1">
    <location>
        <begin position="296"/>
        <end position="396"/>
    </location>
</feature>
<protein>
    <recommendedName>
        <fullName evidence="4">LisH domain-containing protein</fullName>
    </recommendedName>
</protein>
<feature type="region of interest" description="Disordered" evidence="1">
    <location>
        <begin position="1582"/>
        <end position="1627"/>
    </location>
</feature>
<sequence>MEVVRSYDIARLVLGYLRDSKLDAAARLFCKTSPYLVQENELVRKGFWPFSLRHDHLKDIITEFCEIQCEVVKFIDSLPEKEQSRFPKHGTLLAKISLLLKIAKENCAGRKDDDQKIKRRKTVSECPSFEATQEKDLPGFSPRLRRSFPQCSSSKKPRHYESTDEDTPGVRCAASHSSDSEASNKSPKPNRKATPADEDLVDTAPVPNFPAISAALLENAEFQNKLVENINKKLSSGPAPTPEKVVSEEKPDAEKPSDNIAVQFEEMIKSILDETEKDPRFDDLVESIVLSNNTSEVKPMKTNQATQYSPIQTTSGASSTPAPEVPAEAPLSEPTLKQRLRSRKSNVSVQPPKPKGSSKTSKANISVESVKANVSGDPPKDTNKNSQEPPPFTPSNCITNVADVKASSSFLDSDSLLGSTGSQLLGQLSDNLLIDMATGQTIPFLMSDDMNTIYLNTTSDPTCYSSVHVGSIIEAPDLGAVSILPPNIASISVPVNQKCVEASAVSVSIMPNNAPPTTTEIAVPGPSAPTLLISGASSVPVSLESKITDREKVTPGVGVASSALAKNLSTPRRRSSHVRVLNFTPPKGASDVQVTVKPSQPPPTELLEPESQAKPTEIPTAVVEPTEKPQDVKIIGEVITISNESSNSSSNNGFAKTTSDVTVIHQTISDTPRRKSEDRRSCVRVLSKQTSSETGGDVPQQKKSAIKRPSEAQTKSTKKRRKQDSTNEEQKPASPEVPSDPMQEWARMRSIAPGKWDQHLRAVCATEQAAKPPPPSTRKRRRKLRPFQRNKKAQAGHSPTEDQPEPAKIEPEKPSEEREAEPVQPSPGRQSAKKALIEFKISTPIKVGKSPAKQKSKVVDSPRDQPSVVFKQPAKCESPKPPSESVVQPAQCPSKAPERINPPEEVKLAQALLESRSNNIGLLLDTPYKLDAVGVPITPGFLIPDSNTTPMIRLTSFRGQISMCKNPDLPTPNYAITPGSGLTPFDKDTPRSGYYSNNPTDYSSGSSYYRPDESDDLDKQFDAMLAENRKKAREKSVFPLSSIPETQESREVSQEETSNQTVVTAINKPTEPREHIIKCHHVPENIASPAKLTASPHYTLSDGLSKDISNASGSTSSDSSSCSHSSSSDSECGDSAKSEDDDISWVEPGLNNASDATNNDTKGIVDDDGEVRYPIRNWITPKKAQNQTNLNSNSDKTDKKLADVVDKIKSKAVAQPMQTKRIESLEEKRLRIKEKLHKDFASMETKRACHVALVKPKGRLMTTHIRTKKVPIVQLQKPVEVPKPNRTKIELLTSLNLSHKNIEKSALTCRPTTPSDIVETDEFPKLQVDEDSKDSADAMEVRKAAFVLTNMMKGSANPMPPSTTSDSISLKKQNVEQSVETNAKGRRRNPKKAAPEPTEEKLDLPHKPVTRGATKNIKKQLKEDEQSKATDADRVSPEKKKSSQKEEIPEIIPEKETHEQKQNLREIEPTTTETCAQDTSLEFAAPAGSSSSDQEEDVDPYDACELDTIDENDKLRYLQITHNASKSNSATQPQMSSEEMKNLSSSIMNIYLNGAPHQIVVSDEIELFSNSPSVALVGKVTKATEEKSTAASKRKPKSVANRAKKVKSEESETDVPRQKNASVPHLQPKITIKYKQAASKKVVGNKLKTESVVSNKIQKKSPLKSVRETAASVESSKTDLTMTLNTTSDTQAPINTEDIFAVLSHIHGNEPAE</sequence>
<keyword evidence="3" id="KW-1185">Reference proteome</keyword>
<feature type="region of interest" description="Disordered" evidence="1">
    <location>
        <begin position="1109"/>
        <end position="1168"/>
    </location>
</feature>
<dbReference type="Proteomes" id="UP000594454">
    <property type="component" value="Chromosome 5"/>
</dbReference>
<feature type="compositionally biased region" description="Polar residues" evidence="1">
    <location>
        <begin position="1362"/>
        <end position="1381"/>
    </location>
</feature>
<gene>
    <name evidence="2" type="ORF">HERILL_LOCUS12952</name>
</gene>
<feature type="compositionally biased region" description="Polar residues" evidence="1">
    <location>
        <begin position="1055"/>
        <end position="1064"/>
    </location>
</feature>
<dbReference type="EMBL" id="LR899013">
    <property type="protein sequence ID" value="CAD7090473.1"/>
    <property type="molecule type" value="Genomic_DNA"/>
</dbReference>
<proteinExistence type="predicted"/>
<feature type="compositionally biased region" description="Basic and acidic residues" evidence="1">
    <location>
        <begin position="245"/>
        <end position="257"/>
    </location>
</feature>
<feature type="region of interest" description="Disordered" evidence="1">
    <location>
        <begin position="1030"/>
        <end position="1069"/>
    </location>
</feature>
<feature type="compositionally biased region" description="Basic and acidic residues" evidence="1">
    <location>
        <begin position="671"/>
        <end position="681"/>
    </location>
</feature>
<feature type="compositionally biased region" description="Basic and acidic residues" evidence="1">
    <location>
        <begin position="1606"/>
        <end position="1617"/>
    </location>
</feature>
<feature type="compositionally biased region" description="Basic residues" evidence="1">
    <location>
        <begin position="1592"/>
        <end position="1605"/>
    </location>
</feature>
<feature type="compositionally biased region" description="Polar residues" evidence="1">
    <location>
        <begin position="296"/>
        <end position="321"/>
    </location>
</feature>
<feature type="region of interest" description="Disordered" evidence="1">
    <location>
        <begin position="233"/>
        <end position="259"/>
    </location>
</feature>
<feature type="compositionally biased region" description="Low complexity" evidence="1">
    <location>
        <begin position="1109"/>
        <end position="1135"/>
    </location>
</feature>
<feature type="region of interest" description="Disordered" evidence="1">
    <location>
        <begin position="1352"/>
        <end position="1474"/>
    </location>
</feature>
<dbReference type="InParanoid" id="A0A7R8V0N2"/>
<evidence type="ECO:0008006" key="4">
    <source>
        <dbReference type="Google" id="ProtNLM"/>
    </source>
</evidence>
<feature type="compositionally biased region" description="Polar residues" evidence="1">
    <location>
        <begin position="175"/>
        <end position="187"/>
    </location>
</feature>
<feature type="region of interest" description="Disordered" evidence="1">
    <location>
        <begin position="133"/>
        <end position="205"/>
    </location>
</feature>
<feature type="compositionally biased region" description="Basic and acidic residues" evidence="1">
    <location>
        <begin position="805"/>
        <end position="821"/>
    </location>
</feature>
<evidence type="ECO:0000313" key="2">
    <source>
        <dbReference type="EMBL" id="CAD7090473.1"/>
    </source>
</evidence>
<dbReference type="OrthoDB" id="6287635at2759"/>
<feature type="compositionally biased region" description="Basic residues" evidence="1">
    <location>
        <begin position="777"/>
        <end position="794"/>
    </location>
</feature>
<name>A0A7R8V0N2_HERIL</name>
<evidence type="ECO:0000313" key="3">
    <source>
        <dbReference type="Proteomes" id="UP000594454"/>
    </source>
</evidence>
<evidence type="ECO:0000256" key="1">
    <source>
        <dbReference type="SAM" id="MobiDB-lite"/>
    </source>
</evidence>
<accession>A0A7R8V0N2</accession>
<feature type="region of interest" description="Disordered" evidence="1">
    <location>
        <begin position="665"/>
        <end position="900"/>
    </location>
</feature>
<feature type="region of interest" description="Disordered" evidence="1">
    <location>
        <begin position="584"/>
        <end position="628"/>
    </location>
</feature>
<feature type="compositionally biased region" description="Polar residues" evidence="1">
    <location>
        <begin position="994"/>
        <end position="1007"/>
    </location>
</feature>